<dbReference type="STRING" id="996342.SAMN05443551_1218"/>
<evidence type="ECO:0000256" key="5">
    <source>
        <dbReference type="ARBA" id="ARBA00023136"/>
    </source>
</evidence>
<dbReference type="PIRSF" id="PIRSF006324">
    <property type="entry name" value="LeuE"/>
    <property type="match status" value="1"/>
</dbReference>
<reference evidence="7 8" key="1">
    <citation type="submission" date="2016-11" db="EMBL/GenBank/DDBJ databases">
        <authorList>
            <person name="Jaros S."/>
            <person name="Januszkiewicz K."/>
            <person name="Wedrychowicz H."/>
        </authorList>
    </citation>
    <scope>NUCLEOTIDE SEQUENCE [LARGE SCALE GENOMIC DNA]</scope>
    <source>
        <strain evidence="7 8">DSM 29431</strain>
    </source>
</reference>
<dbReference type="PANTHER" id="PTHR30086:SF20">
    <property type="entry name" value="ARGININE EXPORTER PROTEIN ARGO-RELATED"/>
    <property type="match status" value="1"/>
</dbReference>
<comment type="subcellular location">
    <subcellularLocation>
        <location evidence="1">Cell membrane</location>
        <topology evidence="1">Multi-pass membrane protein</topology>
    </subcellularLocation>
</comment>
<evidence type="ECO:0000256" key="3">
    <source>
        <dbReference type="ARBA" id="ARBA00022692"/>
    </source>
</evidence>
<feature type="transmembrane region" description="Helical" evidence="6">
    <location>
        <begin position="145"/>
        <end position="173"/>
    </location>
</feature>
<dbReference type="RefSeq" id="WP_072776539.1">
    <property type="nucleotide sequence ID" value="NZ_FQXC01000001.1"/>
</dbReference>
<feature type="transmembrane region" description="Helical" evidence="6">
    <location>
        <begin position="185"/>
        <end position="202"/>
    </location>
</feature>
<evidence type="ECO:0000313" key="8">
    <source>
        <dbReference type="Proteomes" id="UP000184221"/>
    </source>
</evidence>
<name>A0A1M5PA39_9RHOB</name>
<feature type="transmembrane region" description="Helical" evidence="6">
    <location>
        <begin position="6"/>
        <end position="32"/>
    </location>
</feature>
<feature type="transmembrane region" description="Helical" evidence="6">
    <location>
        <begin position="80"/>
        <end position="100"/>
    </location>
</feature>
<accession>A0A1M5PA39</accession>
<dbReference type="PANTHER" id="PTHR30086">
    <property type="entry name" value="ARGININE EXPORTER PROTEIN ARGO"/>
    <property type="match status" value="1"/>
</dbReference>
<feature type="transmembrane region" description="Helical" evidence="6">
    <location>
        <begin position="44"/>
        <end position="74"/>
    </location>
</feature>
<dbReference type="AlphaFoldDB" id="A0A1M5PA39"/>
<evidence type="ECO:0000256" key="6">
    <source>
        <dbReference type="SAM" id="Phobius"/>
    </source>
</evidence>
<dbReference type="GO" id="GO:0015171">
    <property type="term" value="F:amino acid transmembrane transporter activity"/>
    <property type="evidence" value="ECO:0007669"/>
    <property type="project" value="TreeGrafter"/>
</dbReference>
<keyword evidence="2" id="KW-1003">Cell membrane</keyword>
<evidence type="ECO:0000256" key="2">
    <source>
        <dbReference type="ARBA" id="ARBA00022475"/>
    </source>
</evidence>
<evidence type="ECO:0000256" key="4">
    <source>
        <dbReference type="ARBA" id="ARBA00022989"/>
    </source>
</evidence>
<sequence length="208" mass="22436">MTYETWLAFTLASAIVVLIPGPNIVLTVNYAIRDGKRSGLATIPGVVTGAFIAMSLSLLGAGAVLATSVFLFTLLKLAGAFYLLWLAYTLWTAPVATVSLNNDTPAKPLSQLFWQSMLISVLNPKGPAFYVAFVPQFVTPGGPVFQQFAILIATFLVVATLNSLFWLIFASSLRRQFTKPHAMRLLNRIGASCLCVAGLFTLKATRST</sequence>
<evidence type="ECO:0000256" key="1">
    <source>
        <dbReference type="ARBA" id="ARBA00004651"/>
    </source>
</evidence>
<organism evidence="7 8">
    <name type="scientific">Marivita hallyeonensis</name>
    <dbReference type="NCBI Taxonomy" id="996342"/>
    <lineage>
        <taxon>Bacteria</taxon>
        <taxon>Pseudomonadati</taxon>
        <taxon>Pseudomonadota</taxon>
        <taxon>Alphaproteobacteria</taxon>
        <taxon>Rhodobacterales</taxon>
        <taxon>Roseobacteraceae</taxon>
        <taxon>Marivita</taxon>
    </lineage>
</organism>
<keyword evidence="4 6" id="KW-1133">Transmembrane helix</keyword>
<dbReference type="GO" id="GO:0005886">
    <property type="term" value="C:plasma membrane"/>
    <property type="evidence" value="ECO:0007669"/>
    <property type="project" value="UniProtKB-SubCell"/>
</dbReference>
<protein>
    <submittedName>
        <fullName evidence="7">Threonine/homoserine/homoserine lactone efflux protein</fullName>
    </submittedName>
</protein>
<proteinExistence type="predicted"/>
<dbReference type="InterPro" id="IPR001123">
    <property type="entry name" value="LeuE-type"/>
</dbReference>
<keyword evidence="8" id="KW-1185">Reference proteome</keyword>
<dbReference type="Pfam" id="PF01810">
    <property type="entry name" value="LysE"/>
    <property type="match status" value="1"/>
</dbReference>
<evidence type="ECO:0000313" key="7">
    <source>
        <dbReference type="EMBL" id="SHG98694.1"/>
    </source>
</evidence>
<keyword evidence="5 6" id="KW-0472">Membrane</keyword>
<dbReference type="EMBL" id="FQXC01000001">
    <property type="protein sequence ID" value="SHG98694.1"/>
    <property type="molecule type" value="Genomic_DNA"/>
</dbReference>
<dbReference type="Proteomes" id="UP000184221">
    <property type="component" value="Unassembled WGS sequence"/>
</dbReference>
<keyword evidence="3 6" id="KW-0812">Transmembrane</keyword>
<dbReference type="OrthoDB" id="9804822at2"/>
<gene>
    <name evidence="7" type="ORF">SAMN05443551_1218</name>
</gene>
<feature type="transmembrane region" description="Helical" evidence="6">
    <location>
        <begin position="112"/>
        <end position="133"/>
    </location>
</feature>